<dbReference type="AlphaFoldDB" id="A0A4R0GLS1"/>
<evidence type="ECO:0000313" key="1">
    <source>
        <dbReference type="EMBL" id="TCB97562.1"/>
    </source>
</evidence>
<evidence type="ECO:0000313" key="2">
    <source>
        <dbReference type="Proteomes" id="UP000292274"/>
    </source>
</evidence>
<protein>
    <submittedName>
        <fullName evidence="1">Uncharacterized protein</fullName>
    </submittedName>
</protein>
<dbReference type="RefSeq" id="WP_131303609.1">
    <property type="nucleotide sequence ID" value="NZ_SJJR01000006.1"/>
</dbReference>
<comment type="caution">
    <text evidence="1">The sequence shown here is derived from an EMBL/GenBank/DDBJ whole genome shotgun (WGS) entry which is preliminary data.</text>
</comment>
<name>A0A4R0GLS1_9ACTN</name>
<dbReference type="Proteomes" id="UP000292274">
    <property type="component" value="Unassembled WGS sequence"/>
</dbReference>
<organism evidence="1 2">
    <name type="scientific">Micromonospora zingiberis</name>
    <dbReference type="NCBI Taxonomy" id="2053011"/>
    <lineage>
        <taxon>Bacteria</taxon>
        <taxon>Bacillati</taxon>
        <taxon>Actinomycetota</taxon>
        <taxon>Actinomycetes</taxon>
        <taxon>Micromonosporales</taxon>
        <taxon>Micromonosporaceae</taxon>
        <taxon>Micromonospora</taxon>
    </lineage>
</organism>
<dbReference type="OrthoDB" id="5192698at2"/>
<dbReference type="EMBL" id="SJJR01000006">
    <property type="protein sequence ID" value="TCB97562.1"/>
    <property type="molecule type" value="Genomic_DNA"/>
</dbReference>
<reference evidence="1 2" key="1">
    <citation type="submission" date="2019-02" db="EMBL/GenBank/DDBJ databases">
        <title>Jishengella sp. nov., isolated from a root of Zingiber montanum.</title>
        <authorList>
            <person name="Kuncharoen N."/>
            <person name="Kudo T."/>
            <person name="Masahiro Y."/>
            <person name="Ohkuma M."/>
            <person name="Tanasupawat S."/>
        </authorList>
    </citation>
    <scope>NUCLEOTIDE SEQUENCE [LARGE SCALE GENOMIC DNA]</scope>
    <source>
        <strain evidence="1 2">PLAI 1-1</strain>
    </source>
</reference>
<proteinExistence type="predicted"/>
<sequence>MNRESPLPGQVLAVADLDSAYDDGQRELTDDLGVANLLTSKVSGSEMHKPVLDIDLPAKLLPSSTPGHFHLLIDREMSWEAYLHLLDALVVVGLIEPGYANASRERGHTAIRLPWIRKAGDQ</sequence>
<gene>
    <name evidence="1" type="ORF">E0H26_11630</name>
</gene>
<keyword evidence="2" id="KW-1185">Reference proteome</keyword>
<accession>A0A4R0GLS1</accession>